<dbReference type="InterPro" id="IPR034035">
    <property type="entry name" value="Astacin-like_dom"/>
</dbReference>
<feature type="disulfide bond" evidence="13">
    <location>
        <begin position="1184"/>
        <end position="1207"/>
    </location>
</feature>
<evidence type="ECO:0000256" key="1">
    <source>
        <dbReference type="ARBA" id="ARBA00022536"/>
    </source>
</evidence>
<feature type="domain" description="MAM" evidence="18">
    <location>
        <begin position="549"/>
        <end position="701"/>
    </location>
</feature>
<feature type="disulfide bond" evidence="13">
    <location>
        <begin position="1262"/>
        <end position="1285"/>
    </location>
</feature>
<keyword evidence="11" id="KW-0325">Glycoprotein</keyword>
<dbReference type="GO" id="GO:0004222">
    <property type="term" value="F:metalloendopeptidase activity"/>
    <property type="evidence" value="ECO:0007669"/>
    <property type="project" value="UniProtKB-UniRule"/>
</dbReference>
<feature type="disulfide bond" evidence="12">
    <location>
        <begin position="341"/>
        <end position="351"/>
    </location>
</feature>
<feature type="domain" description="EGF-like" evidence="17">
    <location>
        <begin position="337"/>
        <end position="375"/>
    </location>
</feature>
<feature type="binding site" evidence="14">
    <location>
        <position position="248"/>
    </location>
    <ligand>
        <name>Zn(2+)</name>
        <dbReference type="ChEBI" id="CHEBI:29105"/>
        <note>catalytic</note>
    </ligand>
</feature>
<evidence type="ECO:0000256" key="6">
    <source>
        <dbReference type="ARBA" id="ARBA00022737"/>
    </source>
</evidence>
<dbReference type="SUPFAM" id="SSF57196">
    <property type="entry name" value="EGF/Laminin"/>
    <property type="match status" value="1"/>
</dbReference>
<evidence type="ECO:0000256" key="12">
    <source>
        <dbReference type="PROSITE-ProRule" id="PRU00076"/>
    </source>
</evidence>
<feature type="binding site" evidence="14">
    <location>
        <position position="258"/>
    </location>
    <ligand>
        <name>Zn(2+)</name>
        <dbReference type="ChEBI" id="CHEBI:29105"/>
        <note>catalytic</note>
    </ligand>
</feature>
<dbReference type="SMART" id="SM00235">
    <property type="entry name" value="ZnMc"/>
    <property type="match status" value="1"/>
</dbReference>
<keyword evidence="9 14" id="KW-0482">Metalloprotease</keyword>
<dbReference type="CDD" id="cd00108">
    <property type="entry name" value="KR"/>
    <property type="match status" value="5"/>
</dbReference>
<dbReference type="PANTHER" id="PTHR24261:SF7">
    <property type="entry name" value="KRINGLE DOMAIN-CONTAINING PROTEIN"/>
    <property type="match status" value="1"/>
</dbReference>
<evidence type="ECO:0000313" key="22">
    <source>
        <dbReference type="Proteomes" id="UP000596742"/>
    </source>
</evidence>
<evidence type="ECO:0000256" key="4">
    <source>
        <dbReference type="ARBA" id="ARBA00022723"/>
    </source>
</evidence>
<feature type="disulfide bond" evidence="13">
    <location>
        <begin position="1339"/>
        <end position="1362"/>
    </location>
</feature>
<evidence type="ECO:0000256" key="10">
    <source>
        <dbReference type="ARBA" id="ARBA00023157"/>
    </source>
</evidence>
<evidence type="ECO:0000256" key="5">
    <source>
        <dbReference type="ARBA" id="ARBA00022729"/>
    </source>
</evidence>
<dbReference type="PROSITE" id="PS01180">
    <property type="entry name" value="CUB"/>
    <property type="match status" value="1"/>
</dbReference>
<evidence type="ECO:0000256" key="14">
    <source>
        <dbReference type="PROSITE-ProRule" id="PRU01211"/>
    </source>
</evidence>
<evidence type="ECO:0000259" key="20">
    <source>
        <dbReference type="PROSITE" id="PS51864"/>
    </source>
</evidence>
<feature type="domain" description="Kringle" evidence="19">
    <location>
        <begin position="937"/>
        <end position="1019"/>
    </location>
</feature>
<feature type="binding site" evidence="14">
    <location>
        <position position="252"/>
    </location>
    <ligand>
        <name>Zn(2+)</name>
        <dbReference type="ChEBI" id="CHEBI:29105"/>
        <note>catalytic</note>
    </ligand>
</feature>
<evidence type="ECO:0000259" key="16">
    <source>
        <dbReference type="PROSITE" id="PS01180"/>
    </source>
</evidence>
<organism evidence="21 22">
    <name type="scientific">Mytilus galloprovincialis</name>
    <name type="common">Mediterranean mussel</name>
    <dbReference type="NCBI Taxonomy" id="29158"/>
    <lineage>
        <taxon>Eukaryota</taxon>
        <taxon>Metazoa</taxon>
        <taxon>Spiralia</taxon>
        <taxon>Lophotrochozoa</taxon>
        <taxon>Mollusca</taxon>
        <taxon>Bivalvia</taxon>
        <taxon>Autobranchia</taxon>
        <taxon>Pteriomorphia</taxon>
        <taxon>Mytilida</taxon>
        <taxon>Mytiloidea</taxon>
        <taxon>Mytilidae</taxon>
        <taxon>Mytilinae</taxon>
        <taxon>Mytilus</taxon>
    </lineage>
</organism>
<feature type="disulfide bond" evidence="12">
    <location>
        <begin position="509"/>
        <end position="519"/>
    </location>
</feature>
<dbReference type="InterPro" id="IPR038178">
    <property type="entry name" value="Kringle_sf"/>
</dbReference>
<dbReference type="InterPro" id="IPR013806">
    <property type="entry name" value="Kringle-like"/>
</dbReference>
<dbReference type="PRINTS" id="PR00480">
    <property type="entry name" value="ASTACIN"/>
</dbReference>
<dbReference type="Pfam" id="PF00051">
    <property type="entry name" value="Kringle"/>
    <property type="match status" value="8"/>
</dbReference>
<dbReference type="SMART" id="SM00179">
    <property type="entry name" value="EGF_CA"/>
    <property type="match status" value="2"/>
</dbReference>
<dbReference type="InterPro" id="IPR006026">
    <property type="entry name" value="Peptidase_Metallo"/>
</dbReference>
<protein>
    <recommendedName>
        <fullName evidence="15">Metalloendopeptidase</fullName>
        <ecNumber evidence="15">3.4.24.-</ecNumber>
    </recommendedName>
</protein>
<dbReference type="InterPro" id="IPR000998">
    <property type="entry name" value="MAM_dom"/>
</dbReference>
<evidence type="ECO:0000256" key="3">
    <source>
        <dbReference type="ARBA" id="ARBA00022670"/>
    </source>
</evidence>
<feature type="disulfide bond" evidence="12">
    <location>
        <begin position="365"/>
        <end position="374"/>
    </location>
</feature>
<feature type="domain" description="Kringle" evidence="19">
    <location>
        <begin position="1224"/>
        <end position="1290"/>
    </location>
</feature>
<dbReference type="InterPro" id="IPR000001">
    <property type="entry name" value="Kringle"/>
</dbReference>
<feature type="domain" description="Kringle" evidence="19">
    <location>
        <begin position="1072"/>
        <end position="1105"/>
    </location>
</feature>
<dbReference type="CDD" id="cd06263">
    <property type="entry name" value="MAM"/>
    <property type="match status" value="1"/>
</dbReference>
<evidence type="ECO:0000256" key="8">
    <source>
        <dbReference type="ARBA" id="ARBA00022833"/>
    </source>
</evidence>
<dbReference type="SUPFAM" id="SSF49854">
    <property type="entry name" value="Spermadhesin, CUB domain"/>
    <property type="match status" value="1"/>
</dbReference>
<reference evidence="21" key="1">
    <citation type="submission" date="2018-11" db="EMBL/GenBank/DDBJ databases">
        <authorList>
            <person name="Alioto T."/>
            <person name="Alioto T."/>
        </authorList>
    </citation>
    <scope>NUCLEOTIDE SEQUENCE</scope>
</reference>
<dbReference type="InterPro" id="IPR018056">
    <property type="entry name" value="Kringle_CS"/>
</dbReference>
<dbReference type="InterPro" id="IPR000742">
    <property type="entry name" value="EGF"/>
</dbReference>
<dbReference type="SMART" id="SM00130">
    <property type="entry name" value="KR"/>
    <property type="match status" value="9"/>
</dbReference>
<keyword evidence="3 14" id="KW-0645">Protease</keyword>
<dbReference type="PROSITE" id="PS00021">
    <property type="entry name" value="KRINGLE_1"/>
    <property type="match status" value="8"/>
</dbReference>
<dbReference type="Proteomes" id="UP000596742">
    <property type="component" value="Unassembled WGS sequence"/>
</dbReference>
<dbReference type="SUPFAM" id="SSF57440">
    <property type="entry name" value="Kringle-like"/>
    <property type="match status" value="10"/>
</dbReference>
<dbReference type="PRINTS" id="PR00018">
    <property type="entry name" value="KRINGLE"/>
</dbReference>
<feature type="active site" evidence="14">
    <location>
        <position position="249"/>
    </location>
</feature>
<evidence type="ECO:0000259" key="18">
    <source>
        <dbReference type="PROSITE" id="PS50060"/>
    </source>
</evidence>
<dbReference type="SMART" id="SM00137">
    <property type="entry name" value="MAM"/>
    <property type="match status" value="1"/>
</dbReference>
<sequence length="1432" mass="162038">MSKRGRQPTMLNIRPGCYRNEDEKYDRLIQLLRSKVRQLKENETENRRINTAPAAVKKDNPKDSEENLKAIEDLNVDPDSKYMELIESFQVLKNHMKFKANHIHPEESKHVKAEAFDKHILTHAQKVQLNMESEDSNETDINSRGIFKRGFKTGRLWNKHTVPYEIDSSLDTQVARDVINQAIQVFAKLTCMQWKPHTTTLETELGHKSYVNFYSGSGCSSHVGRSKNGEQGLSLKAPGCLGLGIALHEMLHALGQWHEQSRTDRDDHVYIDYNQMGVGKGDANYGKFNTRDLNPYDYESIMHYSLKKGFEALQPDLGFLASYGSGLSFYDIADITDAYKCAEKCVNPPECKNGGFLNSDCKCNCPYGLTGDNCDSVINSGVCGGIIDIVPGEKEVIRSPNFPNNYGVGMECVWLLKAPSSFHVRLEADVFHLPYDAEDDRCYHWLEVRYNLPGQTGIRVCGDSSGDSWVTSAWGEKNLMLLIFDSDFGKLHSPEKGFSLQATTTKDGCIPDPCIYGVCKDCENQAYRCECDPGFEGQKCDQVKASETLECTFEKGSKCFLKNVKNDQFDWIIYAGPTVSDLTGPESAAEGNNYIFAESSSPRLPNDKAVLQSDITLPAEDRCLKFYYNMFGAGIGSLTVKSASNVLWSKNSNQGFSWLAAAINIPSTVNLQILIETTRGSNWEGDIAIDDIKLIPGICDIPVKSDCLLSATGKDYIGTLSKTKYGKTCQRWDSSSPHSHTYHTYDNDENYCRNTLGDEPLPWCYTTDPNDRWDFCEIPHCHIQECVRSINGYDYLGSKATTTQGKTCIKNEVCKGSGSGPFPWCYVDDPIVKWDTCDIAKCTDTPKECLQTGRGIDYFGSMAKTKTGSECQRWDSQQPHEHDYWYLEDQENFCRNPDGSSSPWCLSTDPTVRKEYCDIPFCDYQGCSTNPCLHGGTCQNTLNGEYTCQCPTEYEGDRCEVKGILQSNAILRHSSSAFFMNDKHDLTENFCRNPDKDDKPWCYTTTSSKRYDFCDVPFCTTPAKQRCASTLALRQTVCAVIKGHVLLSNLDALVATLLIMFYAKADLGVTWIKANYCRNPDGEPAPWCYTTDPKKRWDFCNVPYCIQEKGYGEPAPWCYTTDPKKRWEICSVPFCTKEKGCKKTAKGSEYKGKISTTISNRACQSWKLNSPHRHRFHNLEANYCRNPDGEPAPWCYTTDPKKRWDICNVPFCNAKEKGCKKTAKGSEYKGKISTTISNRACQSWKLNSPHLHRFHNLKANYCRNPDGEPAPWCYTTDPKKRWEICNVPFCTKDKGCKKTAKGSEYKGKISTTISNRACQSWKMNSPHCHRFHNLEAIYCRNPDSEPAPWCYTTDPKKRWEICNVPFCSKEKGCKKTAKGSEYKGKISSTISNRACQSWKLNSPHRYRFHNLEANYCRNPDGEPAPWCYTTDP</sequence>
<dbReference type="CDD" id="cd00054">
    <property type="entry name" value="EGF_CA"/>
    <property type="match status" value="1"/>
</dbReference>
<dbReference type="CDD" id="cd00041">
    <property type="entry name" value="CUB"/>
    <property type="match status" value="1"/>
</dbReference>
<feature type="disulfide bond" evidence="12">
    <location>
        <begin position="531"/>
        <end position="540"/>
    </location>
</feature>
<dbReference type="InterPro" id="IPR000859">
    <property type="entry name" value="CUB_dom"/>
</dbReference>
<evidence type="ECO:0000256" key="13">
    <source>
        <dbReference type="PROSITE-ProRule" id="PRU00121"/>
    </source>
</evidence>
<name>A0A8B6HP21_MYTGA</name>
<dbReference type="SMART" id="SM00042">
    <property type="entry name" value="CUB"/>
    <property type="match status" value="1"/>
</dbReference>
<dbReference type="FunFam" id="2.10.25.10:FF:000012">
    <property type="entry name" value="Delta-like protein"/>
    <property type="match status" value="1"/>
</dbReference>
<feature type="domain" description="EGF-like" evidence="17">
    <location>
        <begin position="505"/>
        <end position="541"/>
    </location>
</feature>
<dbReference type="SMART" id="SM00181">
    <property type="entry name" value="EGF"/>
    <property type="match status" value="3"/>
</dbReference>
<feature type="domain" description="Kringle" evidence="19">
    <location>
        <begin position="779"/>
        <end position="842"/>
    </location>
</feature>
<dbReference type="Gene3D" id="3.40.390.10">
    <property type="entry name" value="Collagenase (Catalytic Domain)"/>
    <property type="match status" value="1"/>
</dbReference>
<dbReference type="SUPFAM" id="SSF49899">
    <property type="entry name" value="Concanavalin A-like lectins/glucanases"/>
    <property type="match status" value="1"/>
</dbReference>
<dbReference type="SUPFAM" id="SSF55486">
    <property type="entry name" value="Metalloproteases ('zincins'), catalytic domain"/>
    <property type="match status" value="1"/>
</dbReference>
<feature type="domain" description="Peptidase M12A" evidence="20">
    <location>
        <begin position="144"/>
        <end position="342"/>
    </location>
</feature>
<dbReference type="Pfam" id="PF00431">
    <property type="entry name" value="CUB"/>
    <property type="match status" value="1"/>
</dbReference>
<dbReference type="PROSITE" id="PS50060">
    <property type="entry name" value="MAM_2"/>
    <property type="match status" value="1"/>
</dbReference>
<evidence type="ECO:0000256" key="15">
    <source>
        <dbReference type="RuleBase" id="RU361183"/>
    </source>
</evidence>
<keyword evidence="1 12" id="KW-0245">EGF-like domain</keyword>
<dbReference type="InterPro" id="IPR001506">
    <property type="entry name" value="Peptidase_M12A"/>
</dbReference>
<dbReference type="PROSITE" id="PS50070">
    <property type="entry name" value="KRINGLE_2"/>
    <property type="match status" value="10"/>
</dbReference>
<dbReference type="Gene3D" id="2.40.20.10">
    <property type="entry name" value="Plasminogen Kringle 4"/>
    <property type="match status" value="8"/>
</dbReference>
<evidence type="ECO:0000259" key="17">
    <source>
        <dbReference type="PROSITE" id="PS50026"/>
    </source>
</evidence>
<dbReference type="CDD" id="cd04280">
    <property type="entry name" value="ZnMc_astacin_like"/>
    <property type="match status" value="1"/>
</dbReference>
<dbReference type="OrthoDB" id="5917794at2759"/>
<dbReference type="Pfam" id="PF00629">
    <property type="entry name" value="MAM"/>
    <property type="match status" value="1"/>
</dbReference>
<feature type="disulfide bond" evidence="13">
    <location>
        <begin position="1077"/>
        <end position="1100"/>
    </location>
</feature>
<dbReference type="Gene3D" id="2.10.25.10">
    <property type="entry name" value="Laminin"/>
    <property type="match status" value="1"/>
</dbReference>
<dbReference type="InterPro" id="IPR024079">
    <property type="entry name" value="MetalloPept_cat_dom_sf"/>
</dbReference>
<feature type="domain" description="Kringle" evidence="19">
    <location>
        <begin position="1301"/>
        <end position="1367"/>
    </location>
</feature>
<dbReference type="PROSITE" id="PS51864">
    <property type="entry name" value="ASTACIN"/>
    <property type="match status" value="1"/>
</dbReference>
<accession>A0A8B6HP21</accession>
<comment type="caution">
    <text evidence="21">The sequence shown here is derived from an EMBL/GenBank/DDBJ whole genome shotgun (WGS) entry which is preliminary data.</text>
</comment>
<dbReference type="EMBL" id="UYJE01010377">
    <property type="protein sequence ID" value="VDI82640.1"/>
    <property type="molecule type" value="Genomic_DNA"/>
</dbReference>
<feature type="domain" description="Kringle" evidence="19">
    <location>
        <begin position="713"/>
        <end position="781"/>
    </location>
</feature>
<keyword evidence="21" id="KW-0449">Lipoprotein</keyword>
<evidence type="ECO:0000259" key="19">
    <source>
        <dbReference type="PROSITE" id="PS50070"/>
    </source>
</evidence>
<feature type="domain" description="EGF-like" evidence="17">
    <location>
        <begin position="923"/>
        <end position="960"/>
    </location>
</feature>
<dbReference type="GO" id="GO:0008270">
    <property type="term" value="F:zinc ion binding"/>
    <property type="evidence" value="ECO:0007669"/>
    <property type="project" value="UniProtKB-UniRule"/>
</dbReference>
<evidence type="ECO:0000256" key="9">
    <source>
        <dbReference type="ARBA" id="ARBA00023049"/>
    </source>
</evidence>
<feature type="disulfide bond" evidence="13">
    <location>
        <begin position="894"/>
        <end position="917"/>
    </location>
</feature>
<keyword evidence="6" id="KW-0677">Repeat</keyword>
<keyword evidence="5" id="KW-0732">Signal</keyword>
<feature type="domain" description="Kringle" evidence="19">
    <location>
        <begin position="1146"/>
        <end position="1212"/>
    </location>
</feature>
<dbReference type="Gene3D" id="2.60.120.200">
    <property type="match status" value="1"/>
</dbReference>
<dbReference type="GO" id="GO:0006508">
    <property type="term" value="P:proteolysis"/>
    <property type="evidence" value="ECO:0007669"/>
    <property type="project" value="UniProtKB-KW"/>
</dbReference>
<keyword evidence="2 13" id="KW-0420">Kringle</keyword>
<keyword evidence="4 14" id="KW-0479">Metal-binding</keyword>
<feature type="domain" description="Kringle" evidence="19">
    <location>
        <begin position="1378"/>
        <end position="1432"/>
    </location>
</feature>
<gene>
    <name evidence="21" type="ORF">MGAL_10B021822</name>
</gene>
<comment type="caution">
    <text evidence="12">Lacks conserved residue(s) required for the propagation of feature annotation.</text>
</comment>
<keyword evidence="22" id="KW-1185">Reference proteome</keyword>
<dbReference type="Gene3D" id="2.60.120.290">
    <property type="entry name" value="Spermadhesin, CUB domain"/>
    <property type="match status" value="1"/>
</dbReference>
<evidence type="ECO:0000256" key="7">
    <source>
        <dbReference type="ARBA" id="ARBA00022801"/>
    </source>
</evidence>
<feature type="disulfide bond" evidence="12">
    <location>
        <begin position="950"/>
        <end position="959"/>
    </location>
</feature>
<feature type="disulfide bond" evidence="13">
    <location>
        <begin position="814"/>
        <end position="837"/>
    </location>
</feature>
<dbReference type="PANTHER" id="PTHR24261">
    <property type="entry name" value="PLASMINOGEN-RELATED"/>
    <property type="match status" value="1"/>
</dbReference>
<evidence type="ECO:0000256" key="11">
    <source>
        <dbReference type="ARBA" id="ARBA00023180"/>
    </source>
</evidence>
<dbReference type="EC" id="3.4.24.-" evidence="15"/>
<dbReference type="GO" id="GO:0016020">
    <property type="term" value="C:membrane"/>
    <property type="evidence" value="ECO:0007669"/>
    <property type="project" value="InterPro"/>
</dbReference>
<keyword evidence="7 14" id="KW-0378">Hydrolase</keyword>
<evidence type="ECO:0000313" key="21">
    <source>
        <dbReference type="EMBL" id="VDI82640.1"/>
    </source>
</evidence>
<feature type="disulfide bond" evidence="13">
    <location>
        <begin position="991"/>
        <end position="1014"/>
    </location>
</feature>
<dbReference type="PROSITE" id="PS00022">
    <property type="entry name" value="EGF_1"/>
    <property type="match status" value="3"/>
</dbReference>
<keyword evidence="10 12" id="KW-1015">Disulfide bond</keyword>
<keyword evidence="8 14" id="KW-0862">Zinc</keyword>
<dbReference type="Pfam" id="PF01400">
    <property type="entry name" value="Astacin"/>
    <property type="match status" value="1"/>
</dbReference>
<comment type="cofactor">
    <cofactor evidence="14 15">
        <name>Zn(2+)</name>
        <dbReference type="ChEBI" id="CHEBI:29105"/>
    </cofactor>
    <text evidence="14 15">Binds 1 zinc ion per subunit.</text>
</comment>
<dbReference type="PROSITE" id="PS50026">
    <property type="entry name" value="EGF_3"/>
    <property type="match status" value="3"/>
</dbReference>
<feature type="domain" description="Kringle" evidence="19">
    <location>
        <begin position="853"/>
        <end position="922"/>
    </location>
</feature>
<dbReference type="InterPro" id="IPR013320">
    <property type="entry name" value="ConA-like_dom_sf"/>
</dbReference>
<feature type="domain" description="CUB" evidence="16">
    <location>
        <begin position="383"/>
        <end position="505"/>
    </location>
</feature>
<proteinExistence type="predicted"/>
<dbReference type="PROSITE" id="PS01186">
    <property type="entry name" value="EGF_2"/>
    <property type="match status" value="2"/>
</dbReference>
<dbReference type="InterPro" id="IPR035914">
    <property type="entry name" value="Sperma_CUB_dom_sf"/>
</dbReference>
<feature type="domain" description="Kringle" evidence="19">
    <location>
        <begin position="1104"/>
        <end position="1135"/>
    </location>
</feature>
<evidence type="ECO:0000256" key="2">
    <source>
        <dbReference type="ARBA" id="ARBA00022572"/>
    </source>
</evidence>
<dbReference type="GO" id="GO:0005509">
    <property type="term" value="F:calcium ion binding"/>
    <property type="evidence" value="ECO:0007669"/>
    <property type="project" value="InterPro"/>
</dbReference>
<dbReference type="InterPro" id="IPR001881">
    <property type="entry name" value="EGF-like_Ca-bd_dom"/>
</dbReference>
<dbReference type="InterPro" id="IPR050759">
    <property type="entry name" value="Serine_protease_kringle"/>
</dbReference>